<keyword evidence="6 7" id="KW-0472">Membrane</keyword>
<sequence>MARHLVRRLAQSAVVVLGVVVVSFLVARAVPGDAAVSATGARASAAELAAARERLGLDQPLPVQLFRYLGDLVRGDLGTSLHTRQPVASDLGSALPASLELVGAAMLLAVLLGIPLGVLAARFRGGRAGGVDVSVRVGSVLAVSAPVFLLALVLQLVFATRLGWFPTAGEYDRSLDTTSPLSVWTDITVVDALITGNGAMLGSVLHHLALPALALAAYPTGVIAQMTRAALLEEAAQDHARMERALGFGRLAVLVRFSLRAASAPVLQLVALVFAYALVNSFLVESIFNWPGLGSYTATAISSVDTPAIAGVTLTVALVYVVLNLAVDLAQTALDPRVRLT</sequence>
<evidence type="ECO:0000259" key="8">
    <source>
        <dbReference type="PROSITE" id="PS50928"/>
    </source>
</evidence>
<evidence type="ECO:0000256" key="3">
    <source>
        <dbReference type="ARBA" id="ARBA00022475"/>
    </source>
</evidence>
<name>A0A7Z8NRY3_9CELL</name>
<reference evidence="9 10" key="1">
    <citation type="submission" date="2019-05" db="EMBL/GenBank/DDBJ databases">
        <title>Genome sequence of Cellulomonas hominis strain CS1.</title>
        <authorList>
            <person name="Belmont J."/>
            <person name="Maclea K.S."/>
        </authorList>
    </citation>
    <scope>NUCLEOTIDE SEQUENCE [LARGE SCALE GENOMIC DNA]</scope>
    <source>
        <strain evidence="9 10">CS1</strain>
    </source>
</reference>
<dbReference type="Gene3D" id="1.10.3720.10">
    <property type="entry name" value="MetI-like"/>
    <property type="match status" value="1"/>
</dbReference>
<dbReference type="Proteomes" id="UP000308121">
    <property type="component" value="Unassembled WGS sequence"/>
</dbReference>
<dbReference type="PROSITE" id="PS50928">
    <property type="entry name" value="ABC_TM1"/>
    <property type="match status" value="1"/>
</dbReference>
<dbReference type="InterPro" id="IPR035906">
    <property type="entry name" value="MetI-like_sf"/>
</dbReference>
<accession>A0A7Z8NRY3</accession>
<dbReference type="CDD" id="cd06261">
    <property type="entry name" value="TM_PBP2"/>
    <property type="match status" value="1"/>
</dbReference>
<evidence type="ECO:0000313" key="10">
    <source>
        <dbReference type="Proteomes" id="UP000308121"/>
    </source>
</evidence>
<comment type="similarity">
    <text evidence="7">Belongs to the binding-protein-dependent transport system permease family.</text>
</comment>
<dbReference type="AlphaFoldDB" id="A0A7Z8NRY3"/>
<evidence type="ECO:0000256" key="5">
    <source>
        <dbReference type="ARBA" id="ARBA00022989"/>
    </source>
</evidence>
<gene>
    <name evidence="9" type="ORF">FA014_01570</name>
</gene>
<evidence type="ECO:0000313" key="9">
    <source>
        <dbReference type="EMBL" id="TKR27224.1"/>
    </source>
</evidence>
<dbReference type="GO" id="GO:0005886">
    <property type="term" value="C:plasma membrane"/>
    <property type="evidence" value="ECO:0007669"/>
    <property type="project" value="UniProtKB-SubCell"/>
</dbReference>
<feature type="transmembrane region" description="Helical" evidence="7">
    <location>
        <begin position="266"/>
        <end position="288"/>
    </location>
</feature>
<evidence type="ECO:0000256" key="7">
    <source>
        <dbReference type="RuleBase" id="RU363032"/>
    </source>
</evidence>
<evidence type="ECO:0000256" key="1">
    <source>
        <dbReference type="ARBA" id="ARBA00004651"/>
    </source>
</evidence>
<protein>
    <submittedName>
        <fullName evidence="9">ABC transporter permease</fullName>
    </submittedName>
</protein>
<evidence type="ECO:0000256" key="6">
    <source>
        <dbReference type="ARBA" id="ARBA00023136"/>
    </source>
</evidence>
<dbReference type="EMBL" id="SZYE01000005">
    <property type="protein sequence ID" value="TKR27224.1"/>
    <property type="molecule type" value="Genomic_DNA"/>
</dbReference>
<dbReference type="PANTHER" id="PTHR43163:SF6">
    <property type="entry name" value="DIPEPTIDE TRANSPORT SYSTEM PERMEASE PROTEIN DPPB-RELATED"/>
    <property type="match status" value="1"/>
</dbReference>
<keyword evidence="4 7" id="KW-0812">Transmembrane</keyword>
<feature type="transmembrane region" description="Helical" evidence="7">
    <location>
        <begin position="308"/>
        <end position="327"/>
    </location>
</feature>
<feature type="transmembrane region" description="Helical" evidence="7">
    <location>
        <begin position="133"/>
        <end position="158"/>
    </location>
</feature>
<dbReference type="Pfam" id="PF19300">
    <property type="entry name" value="BPD_transp_1_N"/>
    <property type="match status" value="1"/>
</dbReference>
<evidence type="ECO:0000256" key="2">
    <source>
        <dbReference type="ARBA" id="ARBA00022448"/>
    </source>
</evidence>
<proteinExistence type="inferred from homology"/>
<organism evidence="9 10">
    <name type="scientific">Cellulomonas hominis</name>
    <dbReference type="NCBI Taxonomy" id="156981"/>
    <lineage>
        <taxon>Bacteria</taxon>
        <taxon>Bacillati</taxon>
        <taxon>Actinomycetota</taxon>
        <taxon>Actinomycetes</taxon>
        <taxon>Micrococcales</taxon>
        <taxon>Cellulomonadaceae</taxon>
        <taxon>Cellulomonas</taxon>
    </lineage>
</organism>
<keyword evidence="3" id="KW-1003">Cell membrane</keyword>
<dbReference type="InterPro" id="IPR045621">
    <property type="entry name" value="BPD_transp_1_N"/>
</dbReference>
<evidence type="ECO:0000256" key="4">
    <source>
        <dbReference type="ARBA" id="ARBA00022692"/>
    </source>
</evidence>
<comment type="caution">
    <text evidence="9">The sequence shown here is derived from an EMBL/GenBank/DDBJ whole genome shotgun (WGS) entry which is preliminary data.</text>
</comment>
<dbReference type="SUPFAM" id="SSF161098">
    <property type="entry name" value="MetI-like"/>
    <property type="match status" value="1"/>
</dbReference>
<feature type="domain" description="ABC transmembrane type-1" evidence="8">
    <location>
        <begin position="95"/>
        <end position="331"/>
    </location>
</feature>
<comment type="subcellular location">
    <subcellularLocation>
        <location evidence="1 7">Cell membrane</location>
        <topology evidence="1 7">Multi-pass membrane protein</topology>
    </subcellularLocation>
</comment>
<dbReference type="OrthoDB" id="9778910at2"/>
<keyword evidence="5 7" id="KW-1133">Transmembrane helix</keyword>
<dbReference type="InterPro" id="IPR000515">
    <property type="entry name" value="MetI-like"/>
</dbReference>
<keyword evidence="2 7" id="KW-0813">Transport</keyword>
<feature type="transmembrane region" description="Helical" evidence="7">
    <location>
        <begin position="101"/>
        <end position="121"/>
    </location>
</feature>
<dbReference type="Pfam" id="PF00528">
    <property type="entry name" value="BPD_transp_1"/>
    <property type="match status" value="1"/>
</dbReference>
<dbReference type="PANTHER" id="PTHR43163">
    <property type="entry name" value="DIPEPTIDE TRANSPORT SYSTEM PERMEASE PROTEIN DPPB-RELATED"/>
    <property type="match status" value="1"/>
</dbReference>
<dbReference type="GO" id="GO:0071916">
    <property type="term" value="F:dipeptide transmembrane transporter activity"/>
    <property type="evidence" value="ECO:0007669"/>
    <property type="project" value="TreeGrafter"/>
</dbReference>